<protein>
    <recommendedName>
        <fullName evidence="1">Alpha-L-glutamate ligase-related protein ATP-grasp domain-containing protein</fullName>
    </recommendedName>
</protein>
<dbReference type="Gene3D" id="3.30.470.20">
    <property type="entry name" value="ATP-grasp fold, B domain"/>
    <property type="match status" value="1"/>
</dbReference>
<dbReference type="Proteomes" id="UP000663920">
    <property type="component" value="Chromosome"/>
</dbReference>
<dbReference type="KEGG" id="pcea:J3359_03030"/>
<dbReference type="AlphaFoldDB" id="A0A975H7S1"/>
<feature type="domain" description="Alpha-L-glutamate ligase-related protein ATP-grasp" evidence="1">
    <location>
        <begin position="20"/>
        <end position="285"/>
    </location>
</feature>
<sequence>MLNKIFKIQNPLGVIGINKRNLELIYPNNKKRDYSLADDKVKTKEILHKNNIACAETYAVIKKISEIKQKWESCKRYKALVIKPSNGFGGEGIKVLKKSIDGKWISGGNPISEIKIFQHITSIVSGVFSMTSNDSCLIEECIIPHPFFAEIYGDGVPDFRIITYKGTPVMSMLRMPTSKSNGKANLHQDGVGIGINMLTGKLTQVFDGKRYSDHHPDKPAKVSGKPIPYWDKILQLSIDTAMVFPLHYLGIDIVIDKIKGPQIMEINVRPGLAIQSVNKCGMTKAIKLLVE</sequence>
<accession>A0A975H7S1</accession>
<dbReference type="GO" id="GO:0009432">
    <property type="term" value="P:SOS response"/>
    <property type="evidence" value="ECO:0007669"/>
    <property type="project" value="TreeGrafter"/>
</dbReference>
<proteinExistence type="predicted"/>
<dbReference type="PANTHER" id="PTHR21621:SF0">
    <property type="entry name" value="BETA-CITRYLGLUTAMATE SYNTHASE B-RELATED"/>
    <property type="match status" value="1"/>
</dbReference>
<gene>
    <name evidence="2" type="ORF">J3359_03030</name>
</gene>
<name>A0A975H7S1_9FLAO</name>
<dbReference type="InterPro" id="IPR039523">
    <property type="entry name" value="RimK-rel_E_lig_ATP-grasp"/>
</dbReference>
<keyword evidence="3" id="KW-1185">Reference proteome</keyword>
<dbReference type="Pfam" id="PF14397">
    <property type="entry name" value="ATPgrasp_ST"/>
    <property type="match status" value="1"/>
</dbReference>
<reference evidence="2 3" key="1">
    <citation type="submission" date="2021-03" db="EMBL/GenBank/DDBJ databases">
        <title>Complete genome of Polaribacter_sp.SM13.</title>
        <authorList>
            <person name="Jeong S.W."/>
            <person name="Bae J.W."/>
        </authorList>
    </citation>
    <scope>NUCLEOTIDE SEQUENCE [LARGE SCALE GENOMIC DNA]</scope>
    <source>
        <strain evidence="2 3">SM13</strain>
    </source>
</reference>
<organism evidence="2 3">
    <name type="scientific">Polaribacter cellanae</name>
    <dbReference type="NCBI Taxonomy" id="2818493"/>
    <lineage>
        <taxon>Bacteria</taxon>
        <taxon>Pseudomonadati</taxon>
        <taxon>Bacteroidota</taxon>
        <taxon>Flavobacteriia</taxon>
        <taxon>Flavobacteriales</taxon>
        <taxon>Flavobacteriaceae</taxon>
    </lineage>
</organism>
<evidence type="ECO:0000313" key="3">
    <source>
        <dbReference type="Proteomes" id="UP000663920"/>
    </source>
</evidence>
<dbReference type="GO" id="GO:0005737">
    <property type="term" value="C:cytoplasm"/>
    <property type="evidence" value="ECO:0007669"/>
    <property type="project" value="TreeGrafter"/>
</dbReference>
<dbReference type="SUPFAM" id="SSF56059">
    <property type="entry name" value="Glutathione synthetase ATP-binding domain-like"/>
    <property type="match status" value="1"/>
</dbReference>
<dbReference type="RefSeq" id="WP_208079275.1">
    <property type="nucleotide sequence ID" value="NZ_CP071869.1"/>
</dbReference>
<dbReference type="PANTHER" id="PTHR21621">
    <property type="entry name" value="RIBOSOMAL PROTEIN S6 MODIFICATION PROTEIN"/>
    <property type="match status" value="1"/>
</dbReference>
<dbReference type="GO" id="GO:0018169">
    <property type="term" value="F:ribosomal S6-glutamic acid ligase activity"/>
    <property type="evidence" value="ECO:0007669"/>
    <property type="project" value="TreeGrafter"/>
</dbReference>
<evidence type="ECO:0000259" key="1">
    <source>
        <dbReference type="Pfam" id="PF14397"/>
    </source>
</evidence>
<dbReference type="EMBL" id="CP071869">
    <property type="protein sequence ID" value="QTE23264.1"/>
    <property type="molecule type" value="Genomic_DNA"/>
</dbReference>
<evidence type="ECO:0000313" key="2">
    <source>
        <dbReference type="EMBL" id="QTE23264.1"/>
    </source>
</evidence>